<feature type="domain" description="Myotubularin phosphatase" evidence="4">
    <location>
        <begin position="217"/>
        <end position="626"/>
    </location>
</feature>
<feature type="active site" description="Phosphocysteine intermediate" evidence="2">
    <location>
        <position position="435"/>
    </location>
</feature>
<name>A0A078A5Q0_STYLE</name>
<dbReference type="InterPro" id="IPR010569">
    <property type="entry name" value="Myotubularin-like_Pase_dom"/>
</dbReference>
<feature type="compositionally biased region" description="Polar residues" evidence="3">
    <location>
        <begin position="56"/>
        <end position="68"/>
    </location>
</feature>
<organism evidence="5 6">
    <name type="scientific">Stylonychia lemnae</name>
    <name type="common">Ciliate</name>
    <dbReference type="NCBI Taxonomy" id="5949"/>
    <lineage>
        <taxon>Eukaryota</taxon>
        <taxon>Sar</taxon>
        <taxon>Alveolata</taxon>
        <taxon>Ciliophora</taxon>
        <taxon>Intramacronucleata</taxon>
        <taxon>Spirotrichea</taxon>
        <taxon>Stichotrichia</taxon>
        <taxon>Sporadotrichida</taxon>
        <taxon>Oxytrichidae</taxon>
        <taxon>Stylonychinae</taxon>
        <taxon>Stylonychia</taxon>
    </lineage>
</organism>
<dbReference type="Gene3D" id="2.30.29.30">
    <property type="entry name" value="Pleckstrin-homology domain (PH domain)/Phosphotyrosine-binding domain (PTB)"/>
    <property type="match status" value="1"/>
</dbReference>
<accession>A0A078A5Q0</accession>
<evidence type="ECO:0000259" key="4">
    <source>
        <dbReference type="PROSITE" id="PS51339"/>
    </source>
</evidence>
<dbReference type="InterPro" id="IPR029021">
    <property type="entry name" value="Prot-tyrosine_phosphatase-like"/>
</dbReference>
<keyword evidence="6" id="KW-1185">Reference proteome</keyword>
<dbReference type="PANTHER" id="PTHR10807">
    <property type="entry name" value="MYOTUBULARIN-RELATED"/>
    <property type="match status" value="1"/>
</dbReference>
<dbReference type="InParanoid" id="A0A078A5Q0"/>
<dbReference type="AlphaFoldDB" id="A0A078A5Q0"/>
<dbReference type="Proteomes" id="UP000039865">
    <property type="component" value="Unassembled WGS sequence"/>
</dbReference>
<comment type="similarity">
    <text evidence="1">Belongs to the protein-tyrosine phosphatase family. Non-receptor class myotubularin subfamily.</text>
</comment>
<dbReference type="EMBL" id="CCKQ01005620">
    <property type="protein sequence ID" value="CDW76870.1"/>
    <property type="molecule type" value="Genomic_DNA"/>
</dbReference>
<protein>
    <submittedName>
        <fullName evidence="5">Myotubularin-related protein 2</fullName>
    </submittedName>
</protein>
<dbReference type="OMA" id="IQKQRIM"/>
<evidence type="ECO:0000313" key="6">
    <source>
        <dbReference type="Proteomes" id="UP000039865"/>
    </source>
</evidence>
<reference evidence="5 6" key="1">
    <citation type="submission" date="2014-06" db="EMBL/GenBank/DDBJ databases">
        <authorList>
            <person name="Swart Estienne"/>
        </authorList>
    </citation>
    <scope>NUCLEOTIDE SEQUENCE [LARGE SCALE GENOMIC DNA]</scope>
    <source>
        <strain evidence="5 6">130c</strain>
    </source>
</reference>
<evidence type="ECO:0000256" key="1">
    <source>
        <dbReference type="ARBA" id="ARBA00007471"/>
    </source>
</evidence>
<dbReference type="SUPFAM" id="SSF52799">
    <property type="entry name" value="(Phosphotyrosine protein) phosphatases II"/>
    <property type="match status" value="1"/>
</dbReference>
<sequence>MESQAKQEDIRQLRKQSVSIGSDPLSLINLKQSSFNNGDGSYRRLEESKRLGVQSVRPQSNSRKSNLIDSYFDQRGNHKDDENKKEMWLELGEEPLCKVDVKETVKATEGTLYITNYRIYYNDKQNITSELMDYKSIPFGYILRHKFASDKKNNWLDLTTKDQRNFKWRFESAIGYQNTIENLSRHTAIKKHKDLFSYDYSKRCRQLQLNFTQIGESDIVDIVFKEFNRQGILDQSRFKIYELPEKIRIRQRIDLPAQVIVPKKLTEEQITGSSRARFSGRFPILSYYNSHLNIAIWRGAELNQQTPVKRDIDDENYIKEINIESEGNSKLYIFSPYDKDTKNIVCETEQAYPDTKLVKYGFHSQSKLAQAFEKMWQISNKYDKSKKKSKFLSKIEKSKWFNFIDNMILKSMLVHKALLQHNKGTQFSRNVLIYCQNGQVGSSVISSLAQIMIDPYYRTFDGFRALIFKEWIYFGHNFIKYNNLMTDIQGLNYDQYYTPVFILFLDCVHQLIELNQTQFQFNSEYLVFMAYHALTNKFFEFIHVNPTQHFQNILNEPFQQQIQKAVDQTVNPKQPQQSENKQVSIFSLINKQKFINKLYAPESIEMSGSLGLFYQTNLLRYWRGYFARYQTDLFTQFDMCHIQQEKVFDNMKEENNEVGMNLNMYLTRINKLKASLGDSVEFEIEDQELISRIEQTLKLIAEFQ</sequence>
<evidence type="ECO:0000256" key="3">
    <source>
        <dbReference type="SAM" id="MobiDB-lite"/>
    </source>
</evidence>
<dbReference type="SUPFAM" id="SSF50729">
    <property type="entry name" value="PH domain-like"/>
    <property type="match status" value="1"/>
</dbReference>
<dbReference type="Pfam" id="PF06602">
    <property type="entry name" value="Myotub-related"/>
    <property type="match status" value="1"/>
</dbReference>
<evidence type="ECO:0000256" key="2">
    <source>
        <dbReference type="PIRSR" id="PIRSR630564-1"/>
    </source>
</evidence>
<proteinExistence type="inferred from homology"/>
<dbReference type="PROSITE" id="PS51339">
    <property type="entry name" value="PPASE_MYOTUBULARIN"/>
    <property type="match status" value="1"/>
</dbReference>
<dbReference type="PANTHER" id="PTHR10807:SF128">
    <property type="entry name" value="PHOSPHATIDYLINOSITOL-3,5-BISPHOSPHATE 3-PHOSPHATASE"/>
    <property type="match status" value="1"/>
</dbReference>
<evidence type="ECO:0000313" key="5">
    <source>
        <dbReference type="EMBL" id="CDW76870.1"/>
    </source>
</evidence>
<dbReference type="InterPro" id="IPR030564">
    <property type="entry name" value="Myotubularin"/>
</dbReference>
<dbReference type="OrthoDB" id="271628at2759"/>
<gene>
    <name evidence="5" type="primary">Contig10042.g10730</name>
    <name evidence="5" type="ORF">STYLEM_5835</name>
</gene>
<feature type="region of interest" description="Disordered" evidence="3">
    <location>
        <begin position="47"/>
        <end position="79"/>
    </location>
</feature>
<dbReference type="InterPro" id="IPR011993">
    <property type="entry name" value="PH-like_dom_sf"/>
</dbReference>
<dbReference type="GO" id="GO:0005737">
    <property type="term" value="C:cytoplasm"/>
    <property type="evidence" value="ECO:0007669"/>
    <property type="project" value="TreeGrafter"/>
</dbReference>